<evidence type="ECO:0000313" key="2">
    <source>
        <dbReference type="EMBL" id="MDM9631038.1"/>
    </source>
</evidence>
<sequence length="65" mass="7619">MKLTKIQWVTLVALLAYLVYEFILIPKWEATLPESDPVIRADIFLIYPVLLILVLISAIQFFRKK</sequence>
<gene>
    <name evidence="2" type="ORF">QU605_06135</name>
</gene>
<dbReference type="EMBL" id="JAUDUY010000002">
    <property type="protein sequence ID" value="MDM9631038.1"/>
    <property type="molecule type" value="Genomic_DNA"/>
</dbReference>
<keyword evidence="1" id="KW-0812">Transmembrane</keyword>
<reference evidence="2" key="1">
    <citation type="submission" date="2023-06" db="EMBL/GenBank/DDBJ databases">
        <title>Robiginitalea aurantiacus sp. nov. and Algoriphagus sediminis sp. nov., isolated from coastal sediment.</title>
        <authorList>
            <person name="Zhou Z.Y."/>
            <person name="An J."/>
            <person name="Jia Y.W."/>
            <person name="Du Z.J."/>
        </authorList>
    </citation>
    <scope>NUCLEOTIDE SEQUENCE</scope>
    <source>
        <strain evidence="2">M39</strain>
    </source>
</reference>
<dbReference type="Proteomes" id="UP001174839">
    <property type="component" value="Unassembled WGS sequence"/>
</dbReference>
<proteinExistence type="predicted"/>
<feature type="transmembrane region" description="Helical" evidence="1">
    <location>
        <begin position="7"/>
        <end position="25"/>
    </location>
</feature>
<feature type="transmembrane region" description="Helical" evidence="1">
    <location>
        <begin position="45"/>
        <end position="62"/>
    </location>
</feature>
<organism evidence="2 3">
    <name type="scientific">Robiginitalea aurantiaca</name>
    <dbReference type="NCBI Taxonomy" id="3056915"/>
    <lineage>
        <taxon>Bacteria</taxon>
        <taxon>Pseudomonadati</taxon>
        <taxon>Bacteroidota</taxon>
        <taxon>Flavobacteriia</taxon>
        <taxon>Flavobacteriales</taxon>
        <taxon>Flavobacteriaceae</taxon>
        <taxon>Robiginitalea</taxon>
    </lineage>
</organism>
<keyword evidence="3" id="KW-1185">Reference proteome</keyword>
<evidence type="ECO:0000313" key="3">
    <source>
        <dbReference type="Proteomes" id="UP001174839"/>
    </source>
</evidence>
<accession>A0ABT7WDN8</accession>
<dbReference type="RefSeq" id="WP_289724397.1">
    <property type="nucleotide sequence ID" value="NZ_JAUDUY010000002.1"/>
</dbReference>
<evidence type="ECO:0000256" key="1">
    <source>
        <dbReference type="SAM" id="Phobius"/>
    </source>
</evidence>
<keyword evidence="1" id="KW-0472">Membrane</keyword>
<name>A0ABT7WDN8_9FLAO</name>
<comment type="caution">
    <text evidence="2">The sequence shown here is derived from an EMBL/GenBank/DDBJ whole genome shotgun (WGS) entry which is preliminary data.</text>
</comment>
<protein>
    <submittedName>
        <fullName evidence="2">Uncharacterized protein</fullName>
    </submittedName>
</protein>
<keyword evidence="1" id="KW-1133">Transmembrane helix</keyword>